<keyword evidence="3" id="KW-1185">Reference proteome</keyword>
<comment type="caution">
    <text evidence="2">The sequence shown here is derived from an EMBL/GenBank/DDBJ whole genome shotgun (WGS) entry which is preliminary data.</text>
</comment>
<name>A0ABU7JKK3_9GAMM</name>
<dbReference type="InterPro" id="IPR025091">
    <property type="entry name" value="DUF4019"/>
</dbReference>
<feature type="signal peptide" evidence="1">
    <location>
        <begin position="1"/>
        <end position="19"/>
    </location>
</feature>
<evidence type="ECO:0000313" key="3">
    <source>
        <dbReference type="Proteomes" id="UP001339167"/>
    </source>
</evidence>
<organism evidence="2 3">
    <name type="scientific">Alkalimonas mucilaginosa</name>
    <dbReference type="NCBI Taxonomy" id="3057676"/>
    <lineage>
        <taxon>Bacteria</taxon>
        <taxon>Pseudomonadati</taxon>
        <taxon>Pseudomonadota</taxon>
        <taxon>Gammaproteobacteria</taxon>
        <taxon>Alkalimonas</taxon>
    </lineage>
</organism>
<accession>A0ABU7JKK3</accession>
<dbReference type="Pfam" id="PF13211">
    <property type="entry name" value="DUF4019"/>
    <property type="match status" value="1"/>
</dbReference>
<keyword evidence="1" id="KW-0732">Signal</keyword>
<evidence type="ECO:0000313" key="2">
    <source>
        <dbReference type="EMBL" id="MEE2025878.1"/>
    </source>
</evidence>
<gene>
    <name evidence="2" type="ORF">QWF21_16685</name>
</gene>
<protein>
    <submittedName>
        <fullName evidence="2">DUF4019 domain-containing protein</fullName>
    </submittedName>
</protein>
<dbReference type="Proteomes" id="UP001339167">
    <property type="component" value="Unassembled WGS sequence"/>
</dbReference>
<sequence>MRHYLIASCCLLFSSFCFAAADGKNTALNWLQLIDQGQYETSWQHAGTIVQQQLTETQWQQMVQKARQPFGALQSRTILSQQEHSSLPGAPDGRYLILTLQSQFEHKAAAIETLTLSFEQDEWRTVGYFIR</sequence>
<dbReference type="EMBL" id="JAUGZK010000018">
    <property type="protein sequence ID" value="MEE2025878.1"/>
    <property type="molecule type" value="Genomic_DNA"/>
</dbReference>
<dbReference type="RefSeq" id="WP_330089189.1">
    <property type="nucleotide sequence ID" value="NZ_JAUGZK010000018.1"/>
</dbReference>
<feature type="chain" id="PRO_5045922692" evidence="1">
    <location>
        <begin position="20"/>
        <end position="131"/>
    </location>
</feature>
<evidence type="ECO:0000256" key="1">
    <source>
        <dbReference type="SAM" id="SignalP"/>
    </source>
</evidence>
<reference evidence="2 3" key="1">
    <citation type="submission" date="2023-06" db="EMBL/GenBank/DDBJ databases">
        <title>Alkalimonas sp., MEB004 an alkaliphilic bacterium isolated from Lonar Lake, India.</title>
        <authorList>
            <person name="Joshi A."/>
            <person name="Thite S."/>
        </authorList>
    </citation>
    <scope>NUCLEOTIDE SEQUENCE [LARGE SCALE GENOMIC DNA]</scope>
    <source>
        <strain evidence="2 3">MEB004</strain>
    </source>
</reference>
<proteinExistence type="predicted"/>